<evidence type="ECO:0000313" key="9">
    <source>
        <dbReference type="Proteomes" id="UP000216024"/>
    </source>
</evidence>
<dbReference type="RefSeq" id="WP_095131040.1">
    <property type="nucleotide sequence ID" value="NZ_NIBG01000002.1"/>
</dbReference>
<dbReference type="InterPro" id="IPR017900">
    <property type="entry name" value="4Fe4S_Fe_S_CS"/>
</dbReference>
<dbReference type="OrthoDB" id="9807879at2"/>
<dbReference type="SUPFAM" id="SSF54862">
    <property type="entry name" value="4Fe-4S ferredoxins"/>
    <property type="match status" value="1"/>
</dbReference>
<evidence type="ECO:0000256" key="2">
    <source>
        <dbReference type="ARBA" id="ARBA00013529"/>
    </source>
</evidence>
<dbReference type="InterPro" id="IPR007160">
    <property type="entry name" value="DUF362"/>
</dbReference>
<dbReference type="Pfam" id="PF13237">
    <property type="entry name" value="Fer4_10"/>
    <property type="match status" value="1"/>
</dbReference>
<keyword evidence="4" id="KW-0479">Metal-binding</keyword>
<sequence>MEIVSLIECKDYEYEKVKEGIIKTFRNLGGVNKYIKKGDKVLLKLNLLMKKKPEEATTTHPIFTKALAKVLIDHGAEVIIGDSPGGPFNTSILKGIYRACGIEKIADEVGAKLNYNTNTIDIKNEDGLILKKIVGIEVLNEVDKVISVSKLKTHGMMMFTGAVKNMFGIVAGLEKAEYHVRMPNNVDFSNALVDICIAAKPILSFMDGIVGMEGAGPSAGEPREVGAIIGSTSPYELDVVATSIIGLSPLKVPTIKRCVERNLCSGKLEDIKLMGEDINKFILNDFVIPEIRSLDLLDGKLPKFIRDILNDLLQPKPVFNHDECVGCSDCADNCPPRVIEMVNNKPVVNLDECIRCFCCQELCPVKAILIHRPLLMKLLAKL</sequence>
<dbReference type="GO" id="GO:0051539">
    <property type="term" value="F:4 iron, 4 sulfur cluster binding"/>
    <property type="evidence" value="ECO:0007669"/>
    <property type="project" value="UniProtKB-KW"/>
</dbReference>
<evidence type="ECO:0000256" key="3">
    <source>
        <dbReference type="ARBA" id="ARBA00022485"/>
    </source>
</evidence>
<feature type="domain" description="4Fe-4S ferredoxin-type" evidence="7">
    <location>
        <begin position="345"/>
        <end position="373"/>
    </location>
</feature>
<dbReference type="Gene3D" id="3.30.70.20">
    <property type="match status" value="1"/>
</dbReference>
<dbReference type="EMBL" id="NIBG01000002">
    <property type="protein sequence ID" value="PAB60617.1"/>
    <property type="molecule type" value="Genomic_DNA"/>
</dbReference>
<protein>
    <recommendedName>
        <fullName evidence="2">Ferredoxin</fullName>
    </recommendedName>
</protein>
<keyword evidence="9" id="KW-1185">Reference proteome</keyword>
<feature type="domain" description="4Fe-4S ferredoxin-type" evidence="7">
    <location>
        <begin position="315"/>
        <end position="344"/>
    </location>
</feature>
<evidence type="ECO:0000256" key="5">
    <source>
        <dbReference type="ARBA" id="ARBA00023004"/>
    </source>
</evidence>
<evidence type="ECO:0000256" key="6">
    <source>
        <dbReference type="ARBA" id="ARBA00023014"/>
    </source>
</evidence>
<proteinExistence type="predicted"/>
<accession>A0A267MMG0</accession>
<dbReference type="InterPro" id="IPR017896">
    <property type="entry name" value="4Fe4S_Fe-S-bd"/>
</dbReference>
<keyword evidence="6" id="KW-0411">Iron-sulfur</keyword>
<dbReference type="Pfam" id="PF04015">
    <property type="entry name" value="DUF362"/>
    <property type="match status" value="1"/>
</dbReference>
<comment type="caution">
    <text evidence="8">The sequence shown here is derived from an EMBL/GenBank/DDBJ whole genome shotgun (WGS) entry which is preliminary data.</text>
</comment>
<dbReference type="PROSITE" id="PS51379">
    <property type="entry name" value="4FE4S_FER_2"/>
    <property type="match status" value="2"/>
</dbReference>
<dbReference type="PROSITE" id="PS00198">
    <property type="entry name" value="4FE4S_FER_1"/>
    <property type="match status" value="1"/>
</dbReference>
<name>A0A267MMG0_9FIRM</name>
<comment type="function">
    <text evidence="1">Ferredoxins are iron-sulfur proteins that transfer electrons in a wide variety of metabolic reactions.</text>
</comment>
<dbReference type="AlphaFoldDB" id="A0A267MMG0"/>
<evidence type="ECO:0000256" key="4">
    <source>
        <dbReference type="ARBA" id="ARBA00022723"/>
    </source>
</evidence>
<organism evidence="8 9">
    <name type="scientific">Anaeromicrobium sediminis</name>
    <dbReference type="NCBI Taxonomy" id="1478221"/>
    <lineage>
        <taxon>Bacteria</taxon>
        <taxon>Bacillati</taxon>
        <taxon>Bacillota</taxon>
        <taxon>Clostridia</taxon>
        <taxon>Peptostreptococcales</taxon>
        <taxon>Thermotaleaceae</taxon>
        <taxon>Anaeromicrobium</taxon>
    </lineage>
</organism>
<keyword evidence="5" id="KW-0408">Iron</keyword>
<keyword evidence="3" id="KW-0004">4Fe-4S</keyword>
<dbReference type="InterPro" id="IPR050157">
    <property type="entry name" value="PSI_iron-sulfur_center"/>
</dbReference>
<reference evidence="8 9" key="1">
    <citation type="submission" date="2017-06" db="EMBL/GenBank/DDBJ databases">
        <title>Draft genome sequence of anaerobic fermentative bacterium Anaeromicrobium sediminis DY2726D isolated from West Pacific Ocean sediments.</title>
        <authorList>
            <person name="Zeng X."/>
        </authorList>
    </citation>
    <scope>NUCLEOTIDE SEQUENCE [LARGE SCALE GENOMIC DNA]</scope>
    <source>
        <strain evidence="8 9">DY2726D</strain>
    </source>
</reference>
<dbReference type="Proteomes" id="UP000216024">
    <property type="component" value="Unassembled WGS sequence"/>
</dbReference>
<evidence type="ECO:0000313" key="8">
    <source>
        <dbReference type="EMBL" id="PAB60617.1"/>
    </source>
</evidence>
<evidence type="ECO:0000256" key="1">
    <source>
        <dbReference type="ARBA" id="ARBA00003532"/>
    </source>
</evidence>
<evidence type="ECO:0000259" key="7">
    <source>
        <dbReference type="PROSITE" id="PS51379"/>
    </source>
</evidence>
<dbReference type="PANTHER" id="PTHR24960">
    <property type="entry name" value="PHOTOSYSTEM I IRON-SULFUR CENTER-RELATED"/>
    <property type="match status" value="1"/>
</dbReference>
<gene>
    <name evidence="8" type="ORF">CCE28_03495</name>
</gene>
<dbReference type="GO" id="GO:0046872">
    <property type="term" value="F:metal ion binding"/>
    <property type="evidence" value="ECO:0007669"/>
    <property type="project" value="UniProtKB-KW"/>
</dbReference>